<dbReference type="PANTHER" id="PTHR10925:SF5">
    <property type="entry name" value="RNA CYTIDINE ACETYLTRANSFERASE"/>
    <property type="match status" value="1"/>
</dbReference>
<sequence length="405" mass="46376">MQSLSGGYQPFGDQIPWKFSEQFRDDVFPTLSGVRIVRIAVHPNAMRLGYGSRAVELLVSYYERKMILLNEEEDVEIHETPAKITEIAEKVSLLEENITSKANLPPLLVHLSTRKPEQILYIGVSFGLTRDLFRFWRKHGFVPFYICQIPNNVTGEHNCMVLKALNDNAIENSNDNDFVTPFYQDFSQRFVQLLGSYFRDMNYELAMSILAPKLNYETDFDKNENCQINLAGTGTRVDILLPHAMKRLDDYSNNFVDYHTILDLVPILARQYFLGTIPITLSPVQASVLFCMGLQNRNISYIEIDMKPLTVSLDDDLNDGAREAKVSQERIEKETGALVDPDMQKYAIMDNDADFESVLRNGGSKITQGGLFSVRSKKPKVQKQAKEEVIHKRSKRTTKKWKLRS</sequence>
<comment type="caution">
    <text evidence="4">The sequence shown here is derived from an EMBL/GenBank/DDBJ whole genome shotgun (WGS) entry which is preliminary data.</text>
</comment>
<evidence type="ECO:0008006" key="6">
    <source>
        <dbReference type="Google" id="ProtNLM"/>
    </source>
</evidence>
<evidence type="ECO:0000256" key="1">
    <source>
        <dbReference type="SAM" id="MobiDB-lite"/>
    </source>
</evidence>
<evidence type="ECO:0000313" key="4">
    <source>
        <dbReference type="EMBL" id="KMZ65720.1"/>
    </source>
</evidence>
<dbReference type="Pfam" id="PF13718">
    <property type="entry name" value="GNAT_acetyltr_2"/>
    <property type="match status" value="1"/>
</dbReference>
<evidence type="ECO:0000259" key="3">
    <source>
        <dbReference type="Pfam" id="PF13725"/>
    </source>
</evidence>
<accession>A0A0K9PC00</accession>
<dbReference type="Proteomes" id="UP000036987">
    <property type="component" value="Unassembled WGS sequence"/>
</dbReference>
<organism evidence="4 5">
    <name type="scientific">Zostera marina</name>
    <name type="common">Eelgrass</name>
    <dbReference type="NCBI Taxonomy" id="29655"/>
    <lineage>
        <taxon>Eukaryota</taxon>
        <taxon>Viridiplantae</taxon>
        <taxon>Streptophyta</taxon>
        <taxon>Embryophyta</taxon>
        <taxon>Tracheophyta</taxon>
        <taxon>Spermatophyta</taxon>
        <taxon>Magnoliopsida</taxon>
        <taxon>Liliopsida</taxon>
        <taxon>Zosteraceae</taxon>
        <taxon>Zostera</taxon>
    </lineage>
</organism>
<reference evidence="5" key="1">
    <citation type="journal article" date="2016" name="Nature">
        <title>The genome of the seagrass Zostera marina reveals angiosperm adaptation to the sea.</title>
        <authorList>
            <person name="Olsen J.L."/>
            <person name="Rouze P."/>
            <person name="Verhelst B."/>
            <person name="Lin Y.-C."/>
            <person name="Bayer T."/>
            <person name="Collen J."/>
            <person name="Dattolo E."/>
            <person name="De Paoli E."/>
            <person name="Dittami S."/>
            <person name="Maumus F."/>
            <person name="Michel G."/>
            <person name="Kersting A."/>
            <person name="Lauritano C."/>
            <person name="Lohaus R."/>
            <person name="Toepel M."/>
            <person name="Tonon T."/>
            <person name="Vanneste K."/>
            <person name="Amirebrahimi M."/>
            <person name="Brakel J."/>
            <person name="Bostroem C."/>
            <person name="Chovatia M."/>
            <person name="Grimwood J."/>
            <person name="Jenkins J.W."/>
            <person name="Jueterbock A."/>
            <person name="Mraz A."/>
            <person name="Stam W.T."/>
            <person name="Tice H."/>
            <person name="Bornberg-Bauer E."/>
            <person name="Green P.J."/>
            <person name="Pearson G.A."/>
            <person name="Procaccini G."/>
            <person name="Duarte C.M."/>
            <person name="Schmutz J."/>
            <person name="Reusch T.B.H."/>
            <person name="Van de Peer Y."/>
        </authorList>
    </citation>
    <scope>NUCLEOTIDE SEQUENCE [LARGE SCALE GENOMIC DNA]</scope>
    <source>
        <strain evidence="5">cv. Finnish</strain>
    </source>
</reference>
<dbReference type="InterPro" id="IPR027992">
    <property type="entry name" value="tRNA_bind_dom"/>
</dbReference>
<dbReference type="AlphaFoldDB" id="A0A0K9PC00"/>
<dbReference type="InterPro" id="IPR000182">
    <property type="entry name" value="GNAT_dom"/>
</dbReference>
<dbReference type="OrthoDB" id="10067491at2759"/>
<dbReference type="EMBL" id="LFYR01001011">
    <property type="protein sequence ID" value="KMZ65720.1"/>
    <property type="molecule type" value="Genomic_DNA"/>
</dbReference>
<keyword evidence="5" id="KW-1185">Reference proteome</keyword>
<dbReference type="OMA" id="HTCIMLN"/>
<dbReference type="GO" id="GO:0008080">
    <property type="term" value="F:N-acetyltransferase activity"/>
    <property type="evidence" value="ECO:0007669"/>
    <property type="project" value="InterPro"/>
</dbReference>
<dbReference type="PANTHER" id="PTHR10925">
    <property type="entry name" value="N-ACETYLTRANSFERASE 10"/>
    <property type="match status" value="1"/>
</dbReference>
<dbReference type="Gene3D" id="3.40.630.30">
    <property type="match status" value="1"/>
</dbReference>
<feature type="region of interest" description="Disordered" evidence="1">
    <location>
        <begin position="376"/>
        <end position="405"/>
    </location>
</feature>
<protein>
    <recommendedName>
        <fullName evidence="6">N-acetyltransferase domain-containing protein</fullName>
    </recommendedName>
</protein>
<feature type="compositionally biased region" description="Basic residues" evidence="1">
    <location>
        <begin position="392"/>
        <end position="405"/>
    </location>
</feature>
<dbReference type="InterPro" id="IPR032672">
    <property type="entry name" value="TmcA/NAT10/Kre33"/>
</dbReference>
<evidence type="ECO:0000259" key="2">
    <source>
        <dbReference type="Pfam" id="PF13718"/>
    </source>
</evidence>
<dbReference type="STRING" id="29655.A0A0K9PC00"/>
<dbReference type="Pfam" id="PF13725">
    <property type="entry name" value="tRNA_bind_2"/>
    <property type="match status" value="1"/>
</dbReference>
<gene>
    <name evidence="4" type="ORF">ZOSMA_30G00010</name>
</gene>
<feature type="domain" description="Possible tRNA binding" evidence="3">
    <location>
        <begin position="178"/>
        <end position="306"/>
    </location>
</feature>
<name>A0A0K9PC00_ZOSMR</name>
<evidence type="ECO:0000313" key="5">
    <source>
        <dbReference type="Proteomes" id="UP000036987"/>
    </source>
</evidence>
<feature type="domain" description="N-acetyltransferase" evidence="2">
    <location>
        <begin position="2"/>
        <end position="166"/>
    </location>
</feature>
<proteinExistence type="predicted"/>